<evidence type="ECO:0000259" key="5">
    <source>
        <dbReference type="PROSITE" id="PS50931"/>
    </source>
</evidence>
<dbReference type="OrthoDB" id="9807765at2"/>
<evidence type="ECO:0000256" key="1">
    <source>
        <dbReference type="ARBA" id="ARBA00009437"/>
    </source>
</evidence>
<keyword evidence="7" id="KW-1185">Reference proteome</keyword>
<dbReference type="GO" id="GO:0043565">
    <property type="term" value="F:sequence-specific DNA binding"/>
    <property type="evidence" value="ECO:0007669"/>
    <property type="project" value="TreeGrafter"/>
</dbReference>
<dbReference type="RefSeq" id="WP_119831805.1">
    <property type="nucleotide sequence ID" value="NZ_QYUL01000002.1"/>
</dbReference>
<protein>
    <submittedName>
        <fullName evidence="6">Transcriptional regulator GcvA</fullName>
    </submittedName>
</protein>
<dbReference type="CDD" id="cd08432">
    <property type="entry name" value="PBP2_GcdR_TrpI_HvrB_AmpR_like"/>
    <property type="match status" value="1"/>
</dbReference>
<dbReference type="PANTHER" id="PTHR30537">
    <property type="entry name" value="HTH-TYPE TRANSCRIPTIONAL REGULATOR"/>
    <property type="match status" value="1"/>
</dbReference>
<evidence type="ECO:0000313" key="7">
    <source>
        <dbReference type="Proteomes" id="UP000283458"/>
    </source>
</evidence>
<evidence type="ECO:0000256" key="2">
    <source>
        <dbReference type="ARBA" id="ARBA00023015"/>
    </source>
</evidence>
<dbReference type="EMBL" id="QYUL01000002">
    <property type="protein sequence ID" value="RJF81713.1"/>
    <property type="molecule type" value="Genomic_DNA"/>
</dbReference>
<comment type="caution">
    <text evidence="6">The sequence shown here is derived from an EMBL/GenBank/DDBJ whole genome shotgun (WGS) entry which is preliminary data.</text>
</comment>
<comment type="similarity">
    <text evidence="1">Belongs to the LysR transcriptional regulatory family.</text>
</comment>
<feature type="domain" description="HTH lysR-type" evidence="5">
    <location>
        <begin position="9"/>
        <end position="66"/>
    </location>
</feature>
<organism evidence="6 7">
    <name type="scientific">Azospirillum cavernae</name>
    <dbReference type="NCBI Taxonomy" id="2320860"/>
    <lineage>
        <taxon>Bacteria</taxon>
        <taxon>Pseudomonadati</taxon>
        <taxon>Pseudomonadota</taxon>
        <taxon>Alphaproteobacteria</taxon>
        <taxon>Rhodospirillales</taxon>
        <taxon>Azospirillaceae</taxon>
        <taxon>Azospirillum</taxon>
    </lineage>
</organism>
<dbReference type="InterPro" id="IPR036390">
    <property type="entry name" value="WH_DNA-bd_sf"/>
</dbReference>
<dbReference type="SUPFAM" id="SSF46785">
    <property type="entry name" value="Winged helix' DNA-binding domain"/>
    <property type="match status" value="1"/>
</dbReference>
<dbReference type="Pfam" id="PF00126">
    <property type="entry name" value="HTH_1"/>
    <property type="match status" value="1"/>
</dbReference>
<dbReference type="SUPFAM" id="SSF53850">
    <property type="entry name" value="Periplasmic binding protein-like II"/>
    <property type="match status" value="1"/>
</dbReference>
<evidence type="ECO:0000313" key="6">
    <source>
        <dbReference type="EMBL" id="RJF81713.1"/>
    </source>
</evidence>
<evidence type="ECO:0000256" key="3">
    <source>
        <dbReference type="ARBA" id="ARBA00023125"/>
    </source>
</evidence>
<dbReference type="Pfam" id="PF03466">
    <property type="entry name" value="LysR_substrate"/>
    <property type="match status" value="1"/>
</dbReference>
<keyword evidence="3" id="KW-0238">DNA-binding</keyword>
<dbReference type="NCBIfam" id="NF008352">
    <property type="entry name" value="PRK11139.1"/>
    <property type="match status" value="1"/>
</dbReference>
<dbReference type="GO" id="GO:0003700">
    <property type="term" value="F:DNA-binding transcription factor activity"/>
    <property type="evidence" value="ECO:0007669"/>
    <property type="project" value="InterPro"/>
</dbReference>
<dbReference type="Proteomes" id="UP000283458">
    <property type="component" value="Unassembled WGS sequence"/>
</dbReference>
<dbReference type="InterPro" id="IPR058163">
    <property type="entry name" value="LysR-type_TF_proteobact-type"/>
</dbReference>
<keyword evidence="2" id="KW-0805">Transcription regulation</keyword>
<dbReference type="FunFam" id="1.10.10.10:FF:000038">
    <property type="entry name" value="Glycine cleavage system transcriptional activator"/>
    <property type="match status" value="1"/>
</dbReference>
<dbReference type="Gene3D" id="3.40.190.10">
    <property type="entry name" value="Periplasmic binding protein-like II"/>
    <property type="match status" value="2"/>
</dbReference>
<dbReference type="InterPro" id="IPR000847">
    <property type="entry name" value="LysR_HTH_N"/>
</dbReference>
<evidence type="ECO:0000256" key="4">
    <source>
        <dbReference type="ARBA" id="ARBA00023163"/>
    </source>
</evidence>
<dbReference type="AlphaFoldDB" id="A0A418VX30"/>
<dbReference type="InterPro" id="IPR005119">
    <property type="entry name" value="LysR_subst-bd"/>
</dbReference>
<accession>A0A418VX30</accession>
<dbReference type="PANTHER" id="PTHR30537:SF26">
    <property type="entry name" value="GLYCINE CLEAVAGE SYSTEM TRANSCRIPTIONAL ACTIVATOR"/>
    <property type="match status" value="1"/>
</dbReference>
<gene>
    <name evidence="6" type="primary">gcvA</name>
    <name evidence="6" type="ORF">D3877_16470</name>
</gene>
<sequence length="299" mass="32264">MSDPQPQLPPLNALRAFDMAARHLNFRLAAEALGVTQSAVAQQVRHLEATLGLQLFERRSRSLALTGAGLTYAAQIRRAFEQIAEATAALRPTPLRLTISVTPTFASKWLIPRLHELTAAHTDLDLRVLAAESLSNFQTDGVDVAVRQGKPPFGPGLTADLLFEQEVVAVCSPALLTDAALPLPPQALDRFVLLHDAHNLWPDFIATTMAGLSAPPQRGIRFSHTALAMDAALAGQGVALVSRFLVERDLADGRLVRPFDGVLTGPLGFYVVAPRKARHPGPTQRIRDWLLAAGKNTPA</sequence>
<dbReference type="GO" id="GO:0006351">
    <property type="term" value="P:DNA-templated transcription"/>
    <property type="evidence" value="ECO:0007669"/>
    <property type="project" value="TreeGrafter"/>
</dbReference>
<dbReference type="PRINTS" id="PR00039">
    <property type="entry name" value="HTHLYSR"/>
</dbReference>
<dbReference type="Gene3D" id="1.10.10.10">
    <property type="entry name" value="Winged helix-like DNA-binding domain superfamily/Winged helix DNA-binding domain"/>
    <property type="match status" value="1"/>
</dbReference>
<dbReference type="InterPro" id="IPR036388">
    <property type="entry name" value="WH-like_DNA-bd_sf"/>
</dbReference>
<reference evidence="6 7" key="1">
    <citation type="submission" date="2018-09" db="EMBL/GenBank/DDBJ databases">
        <authorList>
            <person name="Zhu H."/>
        </authorList>
    </citation>
    <scope>NUCLEOTIDE SEQUENCE [LARGE SCALE GENOMIC DNA]</scope>
    <source>
        <strain evidence="6 7">K2W22B-5</strain>
    </source>
</reference>
<name>A0A418VX30_9PROT</name>
<keyword evidence="4" id="KW-0804">Transcription</keyword>
<proteinExistence type="inferred from homology"/>
<dbReference type="PROSITE" id="PS50931">
    <property type="entry name" value="HTH_LYSR"/>
    <property type="match status" value="1"/>
</dbReference>